<dbReference type="Proteomes" id="UP001186974">
    <property type="component" value="Unassembled WGS sequence"/>
</dbReference>
<evidence type="ECO:0000313" key="2">
    <source>
        <dbReference type="Proteomes" id="UP001186974"/>
    </source>
</evidence>
<organism evidence="1 2">
    <name type="scientific">Coniosporium uncinatum</name>
    <dbReference type="NCBI Taxonomy" id="93489"/>
    <lineage>
        <taxon>Eukaryota</taxon>
        <taxon>Fungi</taxon>
        <taxon>Dikarya</taxon>
        <taxon>Ascomycota</taxon>
        <taxon>Pezizomycotina</taxon>
        <taxon>Dothideomycetes</taxon>
        <taxon>Dothideomycetes incertae sedis</taxon>
        <taxon>Coniosporium</taxon>
    </lineage>
</organism>
<reference evidence="1" key="1">
    <citation type="submission" date="2024-09" db="EMBL/GenBank/DDBJ databases">
        <title>Black Yeasts Isolated from many extreme environments.</title>
        <authorList>
            <person name="Coleine C."/>
            <person name="Stajich J.E."/>
            <person name="Selbmann L."/>
        </authorList>
    </citation>
    <scope>NUCLEOTIDE SEQUENCE</scope>
    <source>
        <strain evidence="1">CCFEE 5737</strain>
    </source>
</reference>
<dbReference type="EMBL" id="JAWDJW010008073">
    <property type="protein sequence ID" value="KAK3061091.1"/>
    <property type="molecule type" value="Genomic_DNA"/>
</dbReference>
<feature type="non-terminal residue" evidence="1">
    <location>
        <position position="1"/>
    </location>
</feature>
<evidence type="ECO:0000313" key="1">
    <source>
        <dbReference type="EMBL" id="KAK3061091.1"/>
    </source>
</evidence>
<keyword evidence="2" id="KW-1185">Reference proteome</keyword>
<protein>
    <submittedName>
        <fullName evidence="1">Uncharacterized protein</fullName>
    </submittedName>
</protein>
<accession>A0ACC3D2Z1</accession>
<sequence length="258" mass="28382">WSFAEFTFNSAELFANISYVDFVCLPISLTLYTATGSPQHVSGIPSDGLERVCNGLRAQSARDGRRWQDLIVQRNGQNLRALSPNNGIILHNDWFATYWPSYVDQVWARYSNQNLTVNTQAGFGSPSGRVINNVLTFGNITFQRPTSADIFSCSTGPFATGSNAEKNAIIPRLAAGFNRSTLLLSDVLPAPVQPSQYYQNPITNHYSRIVHNANLDGRGYAFPYDDVTPDGGRAQEGFVRAGDPRLFVLAVGGFNSYV</sequence>
<comment type="caution">
    <text evidence="1">The sequence shown here is derived from an EMBL/GenBank/DDBJ whole genome shotgun (WGS) entry which is preliminary data.</text>
</comment>
<name>A0ACC3D2Z1_9PEZI</name>
<gene>
    <name evidence="1" type="ORF">LTS18_007036</name>
</gene>
<proteinExistence type="predicted"/>